<sequence length="271" mass="30283">GGGGSRFEMKGISNNDSNNIHITITNNHSNNNKSSINSENSVASAHNASTSKIPKLSLRDVLSDKYKLEVFMDFLVAEYSHENLLAIIELTQFKTFVLSLEQQRQQQQQQEQLQQWLPSTITAPHSNLTLDVGSGTPFSEVFSPRSSSTLIISLPPDIVQSHIVTCAQFSLHQKFVLLVEKYILSNATFCLNISSDERNCLVDHYRQSKNMPSSSSSSSSSPISIDTQTQSSVDFSIIFDACTREIFCLVSDSFKRFMSTDMYQKLFELTA</sequence>
<evidence type="ECO:0000259" key="2">
    <source>
        <dbReference type="PROSITE" id="PS50132"/>
    </source>
</evidence>
<feature type="region of interest" description="Disordered" evidence="1">
    <location>
        <begin position="1"/>
        <end position="20"/>
    </location>
</feature>
<dbReference type="EMBL" id="ASPP01012825">
    <property type="protein sequence ID" value="ETO20231.1"/>
    <property type="molecule type" value="Genomic_DNA"/>
</dbReference>
<dbReference type="Proteomes" id="UP000023152">
    <property type="component" value="Unassembled WGS sequence"/>
</dbReference>
<evidence type="ECO:0000313" key="3">
    <source>
        <dbReference type="EMBL" id="ETO20231.1"/>
    </source>
</evidence>
<feature type="non-terminal residue" evidence="3">
    <location>
        <position position="1"/>
    </location>
</feature>
<gene>
    <name evidence="3" type="ORF">RFI_16988</name>
</gene>
<protein>
    <recommendedName>
        <fullName evidence="2">RGS domain-containing protein</fullName>
    </recommendedName>
</protein>
<proteinExistence type="predicted"/>
<keyword evidence="4" id="KW-1185">Reference proteome</keyword>
<dbReference type="AlphaFoldDB" id="X6N2A6"/>
<dbReference type="InterPro" id="IPR036305">
    <property type="entry name" value="RGS_sf"/>
</dbReference>
<dbReference type="InterPro" id="IPR044926">
    <property type="entry name" value="RGS_subdomain_2"/>
</dbReference>
<dbReference type="PANTHER" id="PTHR10845:SF192">
    <property type="entry name" value="DOUBLE HIT, ISOFORM B"/>
    <property type="match status" value="1"/>
</dbReference>
<feature type="domain" description="RGS" evidence="2">
    <location>
        <begin position="57"/>
        <end position="267"/>
    </location>
</feature>
<dbReference type="Gene3D" id="1.10.167.10">
    <property type="entry name" value="Regulator of G-protein Signalling 4, domain 2"/>
    <property type="match status" value="1"/>
</dbReference>
<dbReference type="InterPro" id="IPR016137">
    <property type="entry name" value="RGS"/>
</dbReference>
<dbReference type="SUPFAM" id="SSF48097">
    <property type="entry name" value="Regulator of G-protein signaling, RGS"/>
    <property type="match status" value="1"/>
</dbReference>
<accession>X6N2A6</accession>
<evidence type="ECO:0000256" key="1">
    <source>
        <dbReference type="SAM" id="MobiDB-lite"/>
    </source>
</evidence>
<reference evidence="3 4" key="1">
    <citation type="journal article" date="2013" name="Curr. Biol.">
        <title>The Genome of the Foraminiferan Reticulomyxa filosa.</title>
        <authorList>
            <person name="Glockner G."/>
            <person name="Hulsmann N."/>
            <person name="Schleicher M."/>
            <person name="Noegel A.A."/>
            <person name="Eichinger L."/>
            <person name="Gallinger C."/>
            <person name="Pawlowski J."/>
            <person name="Sierra R."/>
            <person name="Euteneuer U."/>
            <person name="Pillet L."/>
            <person name="Moustafa A."/>
            <person name="Platzer M."/>
            <person name="Groth M."/>
            <person name="Szafranski K."/>
            <person name="Schliwa M."/>
        </authorList>
    </citation>
    <scope>NUCLEOTIDE SEQUENCE [LARGE SCALE GENOMIC DNA]</scope>
</reference>
<dbReference type="SMART" id="SM00315">
    <property type="entry name" value="RGS"/>
    <property type="match status" value="1"/>
</dbReference>
<comment type="caution">
    <text evidence="3">The sequence shown here is derived from an EMBL/GenBank/DDBJ whole genome shotgun (WGS) entry which is preliminary data.</text>
</comment>
<dbReference type="PROSITE" id="PS50132">
    <property type="entry name" value="RGS"/>
    <property type="match status" value="1"/>
</dbReference>
<organism evidence="3 4">
    <name type="scientific">Reticulomyxa filosa</name>
    <dbReference type="NCBI Taxonomy" id="46433"/>
    <lineage>
        <taxon>Eukaryota</taxon>
        <taxon>Sar</taxon>
        <taxon>Rhizaria</taxon>
        <taxon>Retaria</taxon>
        <taxon>Foraminifera</taxon>
        <taxon>Monothalamids</taxon>
        <taxon>Reticulomyxidae</taxon>
        <taxon>Reticulomyxa</taxon>
    </lineage>
</organism>
<feature type="compositionally biased region" description="Low complexity" evidence="1">
    <location>
        <begin position="25"/>
        <end position="41"/>
    </location>
</feature>
<dbReference type="PANTHER" id="PTHR10845">
    <property type="entry name" value="REGULATOR OF G PROTEIN SIGNALING"/>
    <property type="match status" value="1"/>
</dbReference>
<evidence type="ECO:0000313" key="4">
    <source>
        <dbReference type="Proteomes" id="UP000023152"/>
    </source>
</evidence>
<feature type="region of interest" description="Disordered" evidence="1">
    <location>
        <begin position="25"/>
        <end position="49"/>
    </location>
</feature>
<name>X6N2A6_RETFI</name>